<name>A0AAN8XKR8_HALRR</name>
<proteinExistence type="predicted"/>
<gene>
    <name evidence="1" type="ORF">SK128_013555</name>
</gene>
<keyword evidence="2" id="KW-1185">Reference proteome</keyword>
<reference evidence="1 2" key="1">
    <citation type="submission" date="2023-11" db="EMBL/GenBank/DDBJ databases">
        <title>Halocaridina rubra genome assembly.</title>
        <authorList>
            <person name="Smith C."/>
        </authorList>
    </citation>
    <scope>NUCLEOTIDE SEQUENCE [LARGE SCALE GENOMIC DNA]</scope>
    <source>
        <strain evidence="1">EP-1</strain>
        <tissue evidence="1">Whole</tissue>
    </source>
</reference>
<dbReference type="EMBL" id="JAXCGZ010005671">
    <property type="protein sequence ID" value="KAK7081224.1"/>
    <property type="molecule type" value="Genomic_DNA"/>
</dbReference>
<protein>
    <submittedName>
        <fullName evidence="1">Uncharacterized protein</fullName>
    </submittedName>
</protein>
<dbReference type="Proteomes" id="UP001381693">
    <property type="component" value="Unassembled WGS sequence"/>
</dbReference>
<evidence type="ECO:0000313" key="1">
    <source>
        <dbReference type="EMBL" id="KAK7081224.1"/>
    </source>
</evidence>
<comment type="caution">
    <text evidence="1">The sequence shown here is derived from an EMBL/GenBank/DDBJ whole genome shotgun (WGS) entry which is preliminary data.</text>
</comment>
<sequence length="105" mass="12325">MSPYSNEDGQICCNWDDDRMPFLMSRRVLRPALVASPLAHSTTALLQHTVQDVREKVNAYVYCGFFHVNKALNKWKQFQTYINIDMDMHLPVLWLCETRQSFLQS</sequence>
<organism evidence="1 2">
    <name type="scientific">Halocaridina rubra</name>
    <name type="common">Hawaiian red shrimp</name>
    <dbReference type="NCBI Taxonomy" id="373956"/>
    <lineage>
        <taxon>Eukaryota</taxon>
        <taxon>Metazoa</taxon>
        <taxon>Ecdysozoa</taxon>
        <taxon>Arthropoda</taxon>
        <taxon>Crustacea</taxon>
        <taxon>Multicrustacea</taxon>
        <taxon>Malacostraca</taxon>
        <taxon>Eumalacostraca</taxon>
        <taxon>Eucarida</taxon>
        <taxon>Decapoda</taxon>
        <taxon>Pleocyemata</taxon>
        <taxon>Caridea</taxon>
        <taxon>Atyoidea</taxon>
        <taxon>Atyidae</taxon>
        <taxon>Halocaridina</taxon>
    </lineage>
</organism>
<dbReference type="AlphaFoldDB" id="A0AAN8XKR8"/>
<evidence type="ECO:0000313" key="2">
    <source>
        <dbReference type="Proteomes" id="UP001381693"/>
    </source>
</evidence>
<accession>A0AAN8XKR8</accession>